<sequence>MESLNRCYGRHSCHTVLSKMLMWQKKRDVRGNYFGFVRIEGVTEMNKVLKGMNTIKIYDAKLSVSIACFGKNHRQNANPNGYRPPENRYKVSNTQPARIYIPKPVLNKGLFSEVVAGAKNGETGSRKKIMVEDRAALFPDHCIMRSVIGDVKDIKAFGNIKNMLKESGFPECSVGYIGGLKVMLVFKDKKSAVEFVNRKKEFWAQLLSTTVLWEGQHVEFERVACLKVVGMPLQLRDPKFFDRIGELFGTLVSRSEFSWQQVDNAAGFSWVLTSTYKRIDEEVDVAWGEQQFKVWVVEVENKSLYCVIEELSSDVKGSPEDYDESVVGEDDDVEDGEIKEPDIGDDNGTPVPENGMPEMEPEGVGTGESEKEDERLHGYYGDNEGVHGENNESHVAANMSHSPSILDRTWGKGQSLFDLNKSIESFSMGSSKVESEIRSKKRPRRCRSPCDGEVGGPMGQEDGSAYNPLRELIKNQK</sequence>
<accession>A0A9K3J1D4</accession>
<reference evidence="2" key="1">
    <citation type="journal article" date="2017" name="Nature">
        <title>The sunflower genome provides insights into oil metabolism, flowering and Asterid evolution.</title>
        <authorList>
            <person name="Badouin H."/>
            <person name="Gouzy J."/>
            <person name="Grassa C.J."/>
            <person name="Murat F."/>
            <person name="Staton S.E."/>
            <person name="Cottret L."/>
            <person name="Lelandais-Briere C."/>
            <person name="Owens G.L."/>
            <person name="Carrere S."/>
            <person name="Mayjonade B."/>
            <person name="Legrand L."/>
            <person name="Gill N."/>
            <person name="Kane N.C."/>
            <person name="Bowers J.E."/>
            <person name="Hubner S."/>
            <person name="Bellec A."/>
            <person name="Berard A."/>
            <person name="Berges H."/>
            <person name="Blanchet N."/>
            <person name="Boniface M.C."/>
            <person name="Brunel D."/>
            <person name="Catrice O."/>
            <person name="Chaidir N."/>
            <person name="Claudel C."/>
            <person name="Donnadieu C."/>
            <person name="Faraut T."/>
            <person name="Fievet G."/>
            <person name="Helmstetter N."/>
            <person name="King M."/>
            <person name="Knapp S.J."/>
            <person name="Lai Z."/>
            <person name="Le Paslier M.C."/>
            <person name="Lippi Y."/>
            <person name="Lorenzon L."/>
            <person name="Mandel J.R."/>
            <person name="Marage G."/>
            <person name="Marchand G."/>
            <person name="Marquand E."/>
            <person name="Bret-Mestries E."/>
            <person name="Morien E."/>
            <person name="Nambeesan S."/>
            <person name="Nguyen T."/>
            <person name="Pegot-Espagnet P."/>
            <person name="Pouilly N."/>
            <person name="Raftis F."/>
            <person name="Sallet E."/>
            <person name="Schiex T."/>
            <person name="Thomas J."/>
            <person name="Vandecasteele C."/>
            <person name="Vares D."/>
            <person name="Vear F."/>
            <person name="Vautrin S."/>
            <person name="Crespi M."/>
            <person name="Mangin B."/>
            <person name="Burke J.M."/>
            <person name="Salse J."/>
            <person name="Munos S."/>
            <person name="Vincourt P."/>
            <person name="Rieseberg L.H."/>
            <person name="Langlade N.B."/>
        </authorList>
    </citation>
    <scope>NUCLEOTIDE SEQUENCE</scope>
    <source>
        <tissue evidence="2">Leaves</tissue>
    </source>
</reference>
<feature type="region of interest" description="Disordered" evidence="1">
    <location>
        <begin position="315"/>
        <end position="372"/>
    </location>
</feature>
<dbReference type="AlphaFoldDB" id="A0A9K3J1D4"/>
<evidence type="ECO:0000313" key="3">
    <source>
        <dbReference type="Proteomes" id="UP000215914"/>
    </source>
</evidence>
<evidence type="ECO:0000313" key="2">
    <source>
        <dbReference type="EMBL" id="KAF5807071.1"/>
    </source>
</evidence>
<dbReference type="Gramene" id="mRNA:HanXRQr2_Chr05g0229421">
    <property type="protein sequence ID" value="CDS:HanXRQr2_Chr05g0229421.1"/>
    <property type="gene ID" value="HanXRQr2_Chr05g0229421"/>
</dbReference>
<dbReference type="Proteomes" id="UP000215914">
    <property type="component" value="Unassembled WGS sequence"/>
</dbReference>
<feature type="region of interest" description="Disordered" evidence="1">
    <location>
        <begin position="428"/>
        <end position="477"/>
    </location>
</feature>
<keyword evidence="3" id="KW-1185">Reference proteome</keyword>
<dbReference type="EMBL" id="MNCJ02000320">
    <property type="protein sequence ID" value="KAF5807071.1"/>
    <property type="molecule type" value="Genomic_DNA"/>
</dbReference>
<evidence type="ECO:0000256" key="1">
    <source>
        <dbReference type="SAM" id="MobiDB-lite"/>
    </source>
</evidence>
<protein>
    <recommendedName>
        <fullName evidence="4">Nucleotide-binding alpha-beta plait domain-containing protein</fullName>
    </recommendedName>
</protein>
<organism evidence="2 3">
    <name type="scientific">Helianthus annuus</name>
    <name type="common">Common sunflower</name>
    <dbReference type="NCBI Taxonomy" id="4232"/>
    <lineage>
        <taxon>Eukaryota</taxon>
        <taxon>Viridiplantae</taxon>
        <taxon>Streptophyta</taxon>
        <taxon>Embryophyta</taxon>
        <taxon>Tracheophyta</taxon>
        <taxon>Spermatophyta</taxon>
        <taxon>Magnoliopsida</taxon>
        <taxon>eudicotyledons</taxon>
        <taxon>Gunneridae</taxon>
        <taxon>Pentapetalae</taxon>
        <taxon>asterids</taxon>
        <taxon>campanulids</taxon>
        <taxon>Asterales</taxon>
        <taxon>Asteraceae</taxon>
        <taxon>Asteroideae</taxon>
        <taxon>Heliantheae alliance</taxon>
        <taxon>Heliantheae</taxon>
        <taxon>Helianthus</taxon>
    </lineage>
</organism>
<evidence type="ECO:0008006" key="4">
    <source>
        <dbReference type="Google" id="ProtNLM"/>
    </source>
</evidence>
<gene>
    <name evidence="2" type="ORF">HanXRQr2_Chr05g0229421</name>
</gene>
<feature type="compositionally biased region" description="Acidic residues" evidence="1">
    <location>
        <begin position="320"/>
        <end position="335"/>
    </location>
</feature>
<name>A0A9K3J1D4_HELAN</name>
<comment type="caution">
    <text evidence="2">The sequence shown here is derived from an EMBL/GenBank/DDBJ whole genome shotgun (WGS) entry which is preliminary data.</text>
</comment>
<reference evidence="2" key="2">
    <citation type="submission" date="2020-06" db="EMBL/GenBank/DDBJ databases">
        <title>Helianthus annuus Genome sequencing and assembly Release 2.</title>
        <authorList>
            <person name="Gouzy J."/>
            <person name="Langlade N."/>
            <person name="Munos S."/>
        </authorList>
    </citation>
    <scope>NUCLEOTIDE SEQUENCE</scope>
    <source>
        <tissue evidence="2">Leaves</tissue>
    </source>
</reference>
<proteinExistence type="predicted"/>